<proteinExistence type="predicted"/>
<accession>A0AC34FC45</accession>
<protein>
    <submittedName>
        <fullName evidence="2">ATP-binding cassette sub-family B member 8, mitochondrial</fullName>
    </submittedName>
</protein>
<organism evidence="1 2">
    <name type="scientific">Panagrolaimus sp. ES5</name>
    <dbReference type="NCBI Taxonomy" id="591445"/>
    <lineage>
        <taxon>Eukaryota</taxon>
        <taxon>Metazoa</taxon>
        <taxon>Ecdysozoa</taxon>
        <taxon>Nematoda</taxon>
        <taxon>Chromadorea</taxon>
        <taxon>Rhabditida</taxon>
        <taxon>Tylenchina</taxon>
        <taxon>Panagrolaimomorpha</taxon>
        <taxon>Panagrolaimoidea</taxon>
        <taxon>Panagrolaimidae</taxon>
        <taxon>Panagrolaimus</taxon>
    </lineage>
</organism>
<name>A0AC34FC45_9BILA</name>
<dbReference type="WBParaSite" id="ES5_v2.g14738.t1">
    <property type="protein sequence ID" value="ES5_v2.g14738.t1"/>
    <property type="gene ID" value="ES5_v2.g14738"/>
</dbReference>
<evidence type="ECO:0000313" key="2">
    <source>
        <dbReference type="WBParaSite" id="ES5_v2.g14738.t1"/>
    </source>
</evidence>
<dbReference type="Proteomes" id="UP000887579">
    <property type="component" value="Unplaced"/>
</dbReference>
<sequence>MLSKLLNHATCRIPTALNQQALGLLRKQINTGLKQWKNSNLLKNEKVNLGKTIKALRLSGITLGFGYCLSKSVRNGYCKTKNVSSRVVENKNPIVIHPLTWSDIWEIIRPYFHFLLFATAGAIVVALLNIRLPILLGDLVNVIAGLLTNKNELQFETINPIAGKLLGLYVAQAVFTFLYITCLSIMGERMAADLRVKLLNKLLHHDMYFFDEQRTGELNDRLNNDVQEFKSSFKLCVAQGLRTFAQTSGCIISLYFISPTMTMLTVGIVPMVILVGTFCGALLRKISLSAQAQSARASGVAEEALQNIRTVKAFAMEDAEIDLYAQEVDKARVMSEKLGAGIGLFQAGTNVFLNGIVLGILYGGARLMVNNDLTPGQLMSFLVTSQTIQKSLSQLSLVFGQAVKGWTSSVKGWTSCARIVELLHLDTVNIYGDQKIPFHTLFGDLRLENLSFRYPSRPDKVVFENLNLKIEAGKTVALCGPSGAGKSTIVSLIERLYEPSSGSVTLDGKSTIVSLIERLYEPSSGSVTLDGKDLRTLDPYWLRRNVIGIISQEPVLFATTIEENIRYGKPDATDEEVREAAKLANAHEFIETFPDKYKTIVGERGVTLSGGEKQRVAVARALLKDPPILILDEATSALDHLNERKVQEALSRVMKNRTVIIIAHRLSTIRNADVIYVIKEGKVCEEGNHESLIKKKGVYAALVQMQDREK</sequence>
<reference evidence="2" key="1">
    <citation type="submission" date="2022-11" db="UniProtKB">
        <authorList>
            <consortium name="WormBaseParasite"/>
        </authorList>
    </citation>
    <scope>IDENTIFICATION</scope>
</reference>
<evidence type="ECO:0000313" key="1">
    <source>
        <dbReference type="Proteomes" id="UP000887579"/>
    </source>
</evidence>